<dbReference type="EMBL" id="CP017708">
    <property type="protein sequence ID" value="WAN69522.1"/>
    <property type="molecule type" value="Genomic_DNA"/>
</dbReference>
<dbReference type="AlphaFoldDB" id="A0A9Q9STS8"/>
<organism evidence="1">
    <name type="scientific">Moorena producens (strain JHB)</name>
    <dbReference type="NCBI Taxonomy" id="1454205"/>
    <lineage>
        <taxon>Bacteria</taxon>
        <taxon>Bacillati</taxon>
        <taxon>Cyanobacteriota</taxon>
        <taxon>Cyanophyceae</taxon>
        <taxon>Coleofasciculales</taxon>
        <taxon>Coleofasciculaceae</taxon>
        <taxon>Moorena</taxon>
    </lineage>
</organism>
<accession>A0A9Q9STS8</accession>
<proteinExistence type="predicted"/>
<reference evidence="1" key="1">
    <citation type="journal article" date="2017" name="Proc. Natl. Acad. Sci. U.S.A.">
        <title>Comparative genomics uncovers the prolific and distinctive metabolic potential of the cyanobacterial genus Moorea.</title>
        <authorList>
            <person name="Leao T."/>
            <person name="Castelao G."/>
            <person name="Korobeynikov A."/>
            <person name="Monroe E.A."/>
            <person name="Podell S."/>
            <person name="Glukhov E."/>
            <person name="Allen E.E."/>
            <person name="Gerwick W.H."/>
            <person name="Gerwick L."/>
        </authorList>
    </citation>
    <scope>NUCLEOTIDE SEQUENCE</scope>
    <source>
        <strain evidence="1">JHB</strain>
    </source>
</reference>
<protein>
    <submittedName>
        <fullName evidence="1">Uncharacterized protein</fullName>
    </submittedName>
</protein>
<reference evidence="1" key="2">
    <citation type="submission" date="2022-10" db="EMBL/GenBank/DDBJ databases">
        <authorList>
            <person name="Ngo T.-E."/>
        </authorList>
    </citation>
    <scope>NUCLEOTIDE SEQUENCE</scope>
    <source>
        <strain evidence="1">JHB</strain>
    </source>
</reference>
<dbReference type="Proteomes" id="UP000176944">
    <property type="component" value="Chromosome"/>
</dbReference>
<sequence>MLLPIGFCFTGIIFKGHTYIICITESLVKIHGVAWQALNVALVRSHSERVGWANTKRKAISSRTQDHLPTKQATTVGWANYVVRSHSERVGWANTKRKAISSRTQDHLPTKQDPRLAVATTVGWANYVGLAISSKCHVHLPTKQDQRLAVGHATG</sequence>
<name>A0A9Q9STS8_MOOP1</name>
<evidence type="ECO:0000313" key="1">
    <source>
        <dbReference type="EMBL" id="WAN69522.1"/>
    </source>
</evidence>
<gene>
    <name evidence="1" type="ORF">BJP36_36125</name>
</gene>